<dbReference type="GO" id="GO:0048471">
    <property type="term" value="C:perinuclear region of cytoplasm"/>
    <property type="evidence" value="ECO:0007669"/>
    <property type="project" value="EnsemblMetazoa"/>
</dbReference>
<gene>
    <name evidence="1" type="primary">Dsec\GM13486</name>
    <name evidence="3" type="synonym">Dsec\GM19387</name>
    <name evidence="2" type="synonym">Dsec\GM19661</name>
    <name evidence="1" type="ORF">Dsec_GM13486</name>
    <name evidence="3" type="ORF">Dsec_GM19387</name>
    <name evidence="2" type="ORF">Dsec_GM19661</name>
    <name evidence="1" type="ORF">GM13486</name>
    <name evidence="1" type="ORF">GM19387</name>
    <name evidence="1" type="ORF">GM19661</name>
</gene>
<proteinExistence type="predicted"/>
<dbReference type="EMBL" id="CH481543">
    <property type="protein sequence ID" value="EDW55924.1"/>
    <property type="molecule type" value="Genomic_DNA"/>
</dbReference>
<dbReference type="GO" id="GO:0007310">
    <property type="term" value="P:oocyte dorsal/ventral axis specification"/>
    <property type="evidence" value="ECO:0007669"/>
    <property type="project" value="EnsemblMetazoa"/>
</dbReference>
<protein>
    <submittedName>
        <fullName evidence="1">GM13486</fullName>
    </submittedName>
    <submittedName>
        <fullName evidence="3">GM19387</fullName>
    </submittedName>
    <submittedName>
        <fullName evidence="2">GM19661</fullName>
    </submittedName>
</protein>
<dbReference type="GO" id="GO:0030717">
    <property type="term" value="P:oocyte karyosome formation"/>
    <property type="evidence" value="ECO:0007669"/>
    <property type="project" value="EnsemblMetazoa"/>
</dbReference>
<dbReference type="Proteomes" id="UP000001292">
    <property type="component" value="Unassembled WGS sequence"/>
</dbReference>
<dbReference type="GO" id="GO:0007319">
    <property type="term" value="P:negative regulation of oskar mRNA translation"/>
    <property type="evidence" value="ECO:0007669"/>
    <property type="project" value="EnsemblMetazoa"/>
</dbReference>
<dbReference type="EMBL" id="CH678170">
    <property type="protein sequence ID" value="EDW50953.1"/>
    <property type="molecule type" value="Genomic_DNA"/>
</dbReference>
<dbReference type="AlphaFoldDB" id="B4IEX3"/>
<organism evidence="4">
    <name type="scientific">Drosophila sechellia</name>
    <name type="common">Fruit fly</name>
    <dbReference type="NCBI Taxonomy" id="7238"/>
    <lineage>
        <taxon>Eukaryota</taxon>
        <taxon>Metazoa</taxon>
        <taxon>Ecdysozoa</taxon>
        <taxon>Arthropoda</taxon>
        <taxon>Hexapoda</taxon>
        <taxon>Insecta</taxon>
        <taxon>Pterygota</taxon>
        <taxon>Neoptera</taxon>
        <taxon>Endopterygota</taxon>
        <taxon>Diptera</taxon>
        <taxon>Brachycera</taxon>
        <taxon>Muscomorpha</taxon>
        <taxon>Ephydroidea</taxon>
        <taxon>Drosophilidae</taxon>
        <taxon>Drosophila</taxon>
        <taxon>Sophophora</taxon>
    </lineage>
</organism>
<accession>B4IEX3</accession>
<dbReference type="GO" id="GO:0043186">
    <property type="term" value="C:P granule"/>
    <property type="evidence" value="ECO:0007669"/>
    <property type="project" value="EnsemblMetazoa"/>
</dbReference>
<sequence>MELLTAFFSTDSTDNIILRITINSSNAGNSCFKGNNCRSAHEPFAPNGATKDVELARALPETIFDTPVPLEIGSTVSILITFINGPTEV</sequence>
<dbReference type="STRING" id="7238.B4IEX3"/>
<dbReference type="GO" id="GO:0140965">
    <property type="term" value="P:secondary piRNA processing"/>
    <property type="evidence" value="ECO:0007669"/>
    <property type="project" value="EnsemblMetazoa"/>
</dbReference>
<evidence type="ECO:0000313" key="3">
    <source>
        <dbReference type="EMBL" id="EDW55924.1"/>
    </source>
</evidence>
<dbReference type="HOGENOM" id="CLU_2485731_0_0_1"/>
<evidence type="ECO:0000313" key="2">
    <source>
        <dbReference type="EMBL" id="EDW50953.1"/>
    </source>
</evidence>
<evidence type="ECO:0000313" key="1">
    <source>
        <dbReference type="EMBL" id="EDW46227.1"/>
    </source>
</evidence>
<reference evidence="1 4" key="1">
    <citation type="journal article" date="2007" name="Nature">
        <title>Evolution of genes and genomes on the Drosophila phylogeny.</title>
        <authorList>
            <consortium name="Drosophila 12 Genomes Consortium"/>
            <person name="Clark A.G."/>
            <person name="Eisen M.B."/>
            <person name="Smith D.R."/>
            <person name="Bergman C.M."/>
            <person name="Oliver B."/>
            <person name="Markow T.A."/>
            <person name="Kaufman T.C."/>
            <person name="Kellis M."/>
            <person name="Gelbart W."/>
            <person name="Iyer V.N."/>
            <person name="Pollard D.A."/>
            <person name="Sackton T.B."/>
            <person name="Larracuente A.M."/>
            <person name="Singh N.D."/>
            <person name="Abad J.P."/>
            <person name="Abt D.N."/>
            <person name="Adryan B."/>
            <person name="Aguade M."/>
            <person name="Akashi H."/>
            <person name="Anderson W.W."/>
            <person name="Aquadro C.F."/>
            <person name="Ardell D.H."/>
            <person name="Arguello R."/>
            <person name="Artieri C.G."/>
            <person name="Barbash D.A."/>
            <person name="Barker D."/>
            <person name="Barsanti P."/>
            <person name="Batterham P."/>
            <person name="Batzoglou S."/>
            <person name="Begun D."/>
            <person name="Bhutkar A."/>
            <person name="Blanco E."/>
            <person name="Bosak S.A."/>
            <person name="Bradley R.K."/>
            <person name="Brand A.D."/>
            <person name="Brent M.R."/>
            <person name="Brooks A.N."/>
            <person name="Brown R.H."/>
            <person name="Butlin R.K."/>
            <person name="Caggese C."/>
            <person name="Calvi B.R."/>
            <person name="Bernardo de Carvalho A."/>
            <person name="Caspi A."/>
            <person name="Castrezana S."/>
            <person name="Celniker S.E."/>
            <person name="Chang J.L."/>
            <person name="Chapple C."/>
            <person name="Chatterji S."/>
            <person name="Chinwalla A."/>
            <person name="Civetta A."/>
            <person name="Clifton S.W."/>
            <person name="Comeron J.M."/>
            <person name="Costello J.C."/>
            <person name="Coyne J.A."/>
            <person name="Daub J."/>
            <person name="David R.G."/>
            <person name="Delcher A.L."/>
            <person name="Delehaunty K."/>
            <person name="Do C.B."/>
            <person name="Ebling H."/>
            <person name="Edwards K."/>
            <person name="Eickbush T."/>
            <person name="Evans J.D."/>
            <person name="Filipski A."/>
            <person name="Findeiss S."/>
            <person name="Freyhult E."/>
            <person name="Fulton L."/>
            <person name="Fulton R."/>
            <person name="Garcia A.C."/>
            <person name="Gardiner A."/>
            <person name="Garfield D.A."/>
            <person name="Garvin B.E."/>
            <person name="Gibson G."/>
            <person name="Gilbert D."/>
            <person name="Gnerre S."/>
            <person name="Godfrey J."/>
            <person name="Good R."/>
            <person name="Gotea V."/>
            <person name="Gravely B."/>
            <person name="Greenberg A.J."/>
            <person name="Griffiths-Jones S."/>
            <person name="Gross S."/>
            <person name="Guigo R."/>
            <person name="Gustafson E.A."/>
            <person name="Haerty W."/>
            <person name="Hahn M.W."/>
            <person name="Halligan D.L."/>
            <person name="Halpern A.L."/>
            <person name="Halter G.M."/>
            <person name="Han M.V."/>
            <person name="Heger A."/>
            <person name="Hillier L."/>
            <person name="Hinrichs A.S."/>
            <person name="Holmes I."/>
            <person name="Hoskins R.A."/>
            <person name="Hubisz M.J."/>
            <person name="Hultmark D."/>
            <person name="Huntley M.A."/>
            <person name="Jaffe D.B."/>
            <person name="Jagadeeshan S."/>
            <person name="Jeck W.R."/>
            <person name="Johnson J."/>
            <person name="Jones C.D."/>
            <person name="Jordan W.C."/>
            <person name="Karpen G.H."/>
            <person name="Kataoka E."/>
            <person name="Keightley P.D."/>
            <person name="Kheradpour P."/>
            <person name="Kirkness E.F."/>
            <person name="Koerich L.B."/>
            <person name="Kristiansen K."/>
            <person name="Kudrna D."/>
            <person name="Kulathinal R.J."/>
            <person name="Kumar S."/>
            <person name="Kwok R."/>
            <person name="Lander E."/>
            <person name="Langley C.H."/>
            <person name="Lapoint R."/>
            <person name="Lazzaro B.P."/>
            <person name="Lee S.J."/>
            <person name="Levesque L."/>
            <person name="Li R."/>
            <person name="Lin C.F."/>
            <person name="Lin M.F."/>
            <person name="Lindblad-Toh K."/>
            <person name="Llopart A."/>
            <person name="Long M."/>
            <person name="Low L."/>
            <person name="Lozovsky E."/>
            <person name="Lu J."/>
            <person name="Luo M."/>
            <person name="Machado C.A."/>
            <person name="Makalowski W."/>
            <person name="Marzo M."/>
            <person name="Matsuda M."/>
            <person name="Matzkin L."/>
            <person name="McAllister B."/>
            <person name="McBride C.S."/>
            <person name="McKernan B."/>
            <person name="McKernan K."/>
            <person name="Mendez-Lago M."/>
            <person name="Minx P."/>
            <person name="Mollenhauer M.U."/>
            <person name="Montooth K."/>
            <person name="Mount S.M."/>
            <person name="Mu X."/>
            <person name="Myers E."/>
            <person name="Negre B."/>
            <person name="Newfeld S."/>
            <person name="Nielsen R."/>
            <person name="Noor M.A."/>
            <person name="O'Grady P."/>
            <person name="Pachter L."/>
            <person name="Papaceit M."/>
            <person name="Parisi M.J."/>
            <person name="Parisi M."/>
            <person name="Parts L."/>
            <person name="Pedersen J.S."/>
            <person name="Pesole G."/>
            <person name="Phillippy A.M."/>
            <person name="Ponting C.P."/>
            <person name="Pop M."/>
            <person name="Porcelli D."/>
            <person name="Powell J.R."/>
            <person name="Prohaska S."/>
            <person name="Pruitt K."/>
            <person name="Puig M."/>
            <person name="Quesneville H."/>
            <person name="Ram K.R."/>
            <person name="Rand D."/>
            <person name="Rasmussen M.D."/>
            <person name="Reed L.K."/>
            <person name="Reenan R."/>
            <person name="Reily A."/>
            <person name="Remington K.A."/>
            <person name="Rieger T.T."/>
            <person name="Ritchie M.G."/>
            <person name="Robin C."/>
            <person name="Rogers Y.H."/>
            <person name="Rohde C."/>
            <person name="Rozas J."/>
            <person name="Rubenfield M.J."/>
            <person name="Ruiz A."/>
            <person name="Russo S."/>
            <person name="Salzberg S.L."/>
            <person name="Sanchez-Gracia A."/>
            <person name="Saranga D.J."/>
            <person name="Sato H."/>
            <person name="Schaeffer S.W."/>
            <person name="Schatz M.C."/>
            <person name="Schlenke T."/>
            <person name="Schwartz R."/>
            <person name="Segarra C."/>
            <person name="Singh R.S."/>
            <person name="Sirot L."/>
            <person name="Sirota M."/>
            <person name="Sisneros N.B."/>
            <person name="Smith C.D."/>
            <person name="Smith T.F."/>
            <person name="Spieth J."/>
            <person name="Stage D.E."/>
            <person name="Stark A."/>
            <person name="Stephan W."/>
            <person name="Strausberg R.L."/>
            <person name="Strempel S."/>
            <person name="Sturgill D."/>
            <person name="Sutton G."/>
            <person name="Sutton G.G."/>
            <person name="Tao W."/>
            <person name="Teichmann S."/>
            <person name="Tobari Y.N."/>
            <person name="Tomimura Y."/>
            <person name="Tsolas J.M."/>
            <person name="Valente V.L."/>
            <person name="Venter E."/>
            <person name="Venter J.C."/>
            <person name="Vicario S."/>
            <person name="Vieira F.G."/>
            <person name="Vilella A.J."/>
            <person name="Villasante A."/>
            <person name="Walenz B."/>
            <person name="Wang J."/>
            <person name="Wasserman M."/>
            <person name="Watts T."/>
            <person name="Wilson D."/>
            <person name="Wilson R.K."/>
            <person name="Wing R.A."/>
            <person name="Wolfner M.F."/>
            <person name="Wong A."/>
            <person name="Wong G.K."/>
            <person name="Wu C.I."/>
            <person name="Wu G."/>
            <person name="Yamamoto D."/>
            <person name="Yang H.P."/>
            <person name="Yang S.P."/>
            <person name="Yorke J.A."/>
            <person name="Yoshida K."/>
            <person name="Zdobnov E."/>
            <person name="Zhang P."/>
            <person name="Zhang Y."/>
            <person name="Zimin A.V."/>
            <person name="Baldwin J."/>
            <person name="Abdouelleil A."/>
            <person name="Abdulkadir J."/>
            <person name="Abebe A."/>
            <person name="Abera B."/>
            <person name="Abreu J."/>
            <person name="Acer S.C."/>
            <person name="Aftuck L."/>
            <person name="Alexander A."/>
            <person name="An P."/>
            <person name="Anderson E."/>
            <person name="Anderson S."/>
            <person name="Arachi H."/>
            <person name="Azer M."/>
            <person name="Bachantsang P."/>
            <person name="Barry A."/>
            <person name="Bayul T."/>
            <person name="Berlin A."/>
            <person name="Bessette D."/>
            <person name="Bloom T."/>
            <person name="Blye J."/>
            <person name="Boguslavskiy L."/>
            <person name="Bonnet C."/>
            <person name="Boukhgalter B."/>
            <person name="Bourzgui I."/>
            <person name="Brown A."/>
            <person name="Cahill P."/>
            <person name="Channer S."/>
            <person name="Cheshatsang Y."/>
            <person name="Chuda L."/>
            <person name="Citroen M."/>
            <person name="Collymore A."/>
            <person name="Cooke P."/>
            <person name="Costello M."/>
            <person name="D'Aco K."/>
            <person name="Daza R."/>
            <person name="De Haan G."/>
            <person name="DeGray S."/>
            <person name="DeMaso C."/>
            <person name="Dhargay N."/>
            <person name="Dooley K."/>
            <person name="Dooley E."/>
            <person name="Doricent M."/>
            <person name="Dorje P."/>
            <person name="Dorjee K."/>
            <person name="Dupes A."/>
            <person name="Elong R."/>
            <person name="Falk J."/>
            <person name="Farina A."/>
            <person name="Faro S."/>
            <person name="Ferguson D."/>
            <person name="Fisher S."/>
            <person name="Foley C.D."/>
            <person name="Franke A."/>
            <person name="Friedrich D."/>
            <person name="Gadbois L."/>
            <person name="Gearin G."/>
            <person name="Gearin C.R."/>
            <person name="Giannoukos G."/>
            <person name="Goode T."/>
            <person name="Graham J."/>
            <person name="Grandbois E."/>
            <person name="Grewal S."/>
            <person name="Gyaltsen K."/>
            <person name="Hafez N."/>
            <person name="Hagos B."/>
            <person name="Hall J."/>
            <person name="Henson C."/>
            <person name="Hollinger A."/>
            <person name="Honan T."/>
            <person name="Huard M.D."/>
            <person name="Hughes L."/>
            <person name="Hurhula B."/>
            <person name="Husby M.E."/>
            <person name="Kamat A."/>
            <person name="Kanga B."/>
            <person name="Kashin S."/>
            <person name="Khazanovich D."/>
            <person name="Kisner P."/>
            <person name="Lance K."/>
            <person name="Lara M."/>
            <person name="Lee W."/>
            <person name="Lennon N."/>
            <person name="Letendre F."/>
            <person name="LeVine R."/>
            <person name="Lipovsky A."/>
            <person name="Liu X."/>
            <person name="Liu J."/>
            <person name="Liu S."/>
            <person name="Lokyitsang T."/>
            <person name="Lokyitsang Y."/>
            <person name="Lubonja R."/>
            <person name="Lui A."/>
            <person name="MacDonald P."/>
            <person name="Magnisalis V."/>
            <person name="Maru K."/>
            <person name="Matthews C."/>
            <person name="McCusker W."/>
            <person name="McDonough S."/>
            <person name="Mehta T."/>
            <person name="Meldrim J."/>
            <person name="Meneus L."/>
            <person name="Mihai O."/>
            <person name="Mihalev A."/>
            <person name="Mihova T."/>
            <person name="Mittelman R."/>
            <person name="Mlenga V."/>
            <person name="Montmayeur A."/>
            <person name="Mulrain L."/>
            <person name="Navidi A."/>
            <person name="Naylor J."/>
            <person name="Negash T."/>
            <person name="Nguyen T."/>
            <person name="Nguyen N."/>
            <person name="Nicol R."/>
            <person name="Norbu C."/>
            <person name="Norbu N."/>
            <person name="Novod N."/>
            <person name="O'Neill B."/>
            <person name="Osman S."/>
            <person name="Markiewicz E."/>
            <person name="Oyono O.L."/>
            <person name="Patti C."/>
            <person name="Phunkhang P."/>
            <person name="Pierre F."/>
            <person name="Priest M."/>
            <person name="Raghuraman S."/>
            <person name="Rege F."/>
            <person name="Reyes R."/>
            <person name="Rise C."/>
            <person name="Rogov P."/>
            <person name="Ross K."/>
            <person name="Ryan E."/>
            <person name="Settipalli S."/>
            <person name="Shea T."/>
            <person name="Sherpa N."/>
            <person name="Shi L."/>
            <person name="Shih D."/>
            <person name="Sparrow T."/>
            <person name="Spaulding J."/>
            <person name="Stalker J."/>
            <person name="Stange-Thomann N."/>
            <person name="Stavropoulos S."/>
            <person name="Stone C."/>
            <person name="Strader C."/>
            <person name="Tesfaye S."/>
            <person name="Thomson T."/>
            <person name="Thoulutsang Y."/>
            <person name="Thoulutsang D."/>
            <person name="Topham K."/>
            <person name="Topping I."/>
            <person name="Tsamla T."/>
            <person name="Vassiliev H."/>
            <person name="Vo A."/>
            <person name="Wangchuk T."/>
            <person name="Wangdi T."/>
            <person name="Weiand M."/>
            <person name="Wilkinson J."/>
            <person name="Wilson A."/>
            <person name="Yadav S."/>
            <person name="Young G."/>
            <person name="Yu Q."/>
            <person name="Zembek L."/>
            <person name="Zhong D."/>
            <person name="Zimmer A."/>
            <person name="Zwirko Z."/>
            <person name="Jaffe D.B."/>
            <person name="Alvarez P."/>
            <person name="Brockman W."/>
            <person name="Butler J."/>
            <person name="Chin C."/>
            <person name="Gnerre S."/>
            <person name="Grabherr M."/>
            <person name="Kleber M."/>
            <person name="Mauceli E."/>
            <person name="MacCallum I."/>
        </authorList>
    </citation>
    <scope>NUCLEOTIDE SEQUENCE [LARGE SCALE GENOMIC DNA]</scope>
    <source>
        <strain evidence="1">Rob3c</strain>
        <strain evidence="4">Rob3c / Tucson 14021-0248.25</strain>
    </source>
</reference>
<dbReference type="GO" id="GO:0141009">
    <property type="term" value="P:transposable element silencing by piRNA-mediated mRNA destabilization"/>
    <property type="evidence" value="ECO:0007669"/>
    <property type="project" value="EnsemblMetazoa"/>
</dbReference>
<name>B4IEX3_DROSE</name>
<dbReference type="EMBL" id="CH480832">
    <property type="protein sequence ID" value="EDW46227.1"/>
    <property type="molecule type" value="Genomic_DNA"/>
</dbReference>
<reference evidence="1" key="2">
    <citation type="submission" date="2008-06" db="EMBL/GenBank/DDBJ databases">
        <authorList>
            <consortium name="FlyBase"/>
        </authorList>
    </citation>
    <scope>NUCLEOTIDE SEQUENCE</scope>
    <source>
        <strain evidence="1">Rob3c</strain>
    </source>
</reference>
<keyword evidence="4" id="KW-1185">Reference proteome</keyword>
<evidence type="ECO:0000313" key="4">
    <source>
        <dbReference type="Proteomes" id="UP000001292"/>
    </source>
</evidence>